<protein>
    <submittedName>
        <fullName evidence="1">Uncharacterized protein</fullName>
    </submittedName>
</protein>
<accession>A0A5B7EYE4</accession>
<evidence type="ECO:0000313" key="2">
    <source>
        <dbReference type="Proteomes" id="UP000324222"/>
    </source>
</evidence>
<proteinExistence type="predicted"/>
<organism evidence="1 2">
    <name type="scientific">Portunus trituberculatus</name>
    <name type="common">Swimming crab</name>
    <name type="synonym">Neptunus trituberculatus</name>
    <dbReference type="NCBI Taxonomy" id="210409"/>
    <lineage>
        <taxon>Eukaryota</taxon>
        <taxon>Metazoa</taxon>
        <taxon>Ecdysozoa</taxon>
        <taxon>Arthropoda</taxon>
        <taxon>Crustacea</taxon>
        <taxon>Multicrustacea</taxon>
        <taxon>Malacostraca</taxon>
        <taxon>Eumalacostraca</taxon>
        <taxon>Eucarida</taxon>
        <taxon>Decapoda</taxon>
        <taxon>Pleocyemata</taxon>
        <taxon>Brachyura</taxon>
        <taxon>Eubrachyura</taxon>
        <taxon>Portunoidea</taxon>
        <taxon>Portunidae</taxon>
        <taxon>Portuninae</taxon>
        <taxon>Portunus</taxon>
    </lineage>
</organism>
<comment type="caution">
    <text evidence="1">The sequence shown here is derived from an EMBL/GenBank/DDBJ whole genome shotgun (WGS) entry which is preliminary data.</text>
</comment>
<gene>
    <name evidence="1" type="ORF">E2C01_033624</name>
</gene>
<reference evidence="1 2" key="1">
    <citation type="submission" date="2019-05" db="EMBL/GenBank/DDBJ databases">
        <title>Another draft genome of Portunus trituberculatus and its Hox gene families provides insights of decapod evolution.</title>
        <authorList>
            <person name="Jeong J.-H."/>
            <person name="Song I."/>
            <person name="Kim S."/>
            <person name="Choi T."/>
            <person name="Kim D."/>
            <person name="Ryu S."/>
            <person name="Kim W."/>
        </authorList>
    </citation>
    <scope>NUCLEOTIDE SEQUENCE [LARGE SCALE GENOMIC DNA]</scope>
    <source>
        <tissue evidence="1">Muscle</tissue>
    </source>
</reference>
<sequence>MVIVEAWALKQEMFDGLRVARTPILLAFLPTIMTSFSCEQVARRCPHHPQFSHQVLVGERARTSSIPLLNYHFSLETTFPLQSDVTVLRKRLTVPLSRMVGLVVHVVACYSADAETLYDRRLHTIMGFIVTPKVLASTHAPCRWTCATDLVILNCQQTLVAYQRCWQLNPADTESRDTMVTVAQHLTDLRQ</sequence>
<name>A0A5B7EYE4_PORTR</name>
<evidence type="ECO:0000313" key="1">
    <source>
        <dbReference type="EMBL" id="MPC40070.1"/>
    </source>
</evidence>
<dbReference type="EMBL" id="VSRR010004568">
    <property type="protein sequence ID" value="MPC40070.1"/>
    <property type="molecule type" value="Genomic_DNA"/>
</dbReference>
<dbReference type="AlphaFoldDB" id="A0A5B7EYE4"/>
<keyword evidence="2" id="KW-1185">Reference proteome</keyword>
<dbReference type="Proteomes" id="UP000324222">
    <property type="component" value="Unassembled WGS sequence"/>
</dbReference>
<dbReference type="OrthoDB" id="10644694at2759"/>